<gene>
    <name evidence="2" type="ORF">J4D97_11810</name>
</gene>
<dbReference type="RefSeq" id="WP_208307745.1">
    <property type="nucleotide sequence ID" value="NZ_JAGETX010000005.1"/>
</dbReference>
<proteinExistence type="predicted"/>
<organism evidence="2 3">
    <name type="scientific">Hymenobacter defluvii</name>
    <dbReference type="NCBI Taxonomy" id="2054411"/>
    <lineage>
        <taxon>Bacteria</taxon>
        <taxon>Pseudomonadati</taxon>
        <taxon>Bacteroidota</taxon>
        <taxon>Cytophagia</taxon>
        <taxon>Cytophagales</taxon>
        <taxon>Hymenobacteraceae</taxon>
        <taxon>Hymenobacter</taxon>
    </lineage>
</organism>
<protein>
    <submittedName>
        <fullName evidence="2">Uncharacterized protein</fullName>
    </submittedName>
</protein>
<accession>A0ABS3TCI2</accession>
<feature type="transmembrane region" description="Helical" evidence="1">
    <location>
        <begin position="157"/>
        <end position="176"/>
    </location>
</feature>
<keyword evidence="1" id="KW-1133">Transmembrane helix</keyword>
<feature type="transmembrane region" description="Helical" evidence="1">
    <location>
        <begin position="130"/>
        <end position="151"/>
    </location>
</feature>
<name>A0ABS3TCI2_9BACT</name>
<comment type="caution">
    <text evidence="2">The sequence shown here is derived from an EMBL/GenBank/DDBJ whole genome shotgun (WGS) entry which is preliminary data.</text>
</comment>
<keyword evidence="3" id="KW-1185">Reference proteome</keyword>
<keyword evidence="1" id="KW-0812">Transmembrane</keyword>
<evidence type="ECO:0000313" key="2">
    <source>
        <dbReference type="EMBL" id="MBO3271339.1"/>
    </source>
</evidence>
<feature type="transmembrane region" description="Helical" evidence="1">
    <location>
        <begin position="188"/>
        <end position="207"/>
    </location>
</feature>
<sequence length="220" mass="24285">MAEDYAAKMGRKTDAELRQYVDQYTNYLEEAVLAALDELERRGKVVAEASAIRTDVQPVVAQRAAEADTVRAAEAAAVAEPEQEQVAGPALYSPATIAIFSVIFSFLAGGVLMVINLFKLDKQSKALRLLLFIVLYLLGSSYLLQWAVLQFGESAKWISAAVNLGAVVAYLWFFWPRYVGRRSYLSRGWLPALVVCLLIFGIMYYLMMPMLGQMGGAALP</sequence>
<feature type="transmembrane region" description="Helical" evidence="1">
    <location>
        <begin position="97"/>
        <end position="118"/>
    </location>
</feature>
<dbReference type="Proteomes" id="UP000670527">
    <property type="component" value="Unassembled WGS sequence"/>
</dbReference>
<evidence type="ECO:0000313" key="3">
    <source>
        <dbReference type="Proteomes" id="UP000670527"/>
    </source>
</evidence>
<dbReference type="EMBL" id="JAGETX010000005">
    <property type="protein sequence ID" value="MBO3271339.1"/>
    <property type="molecule type" value="Genomic_DNA"/>
</dbReference>
<keyword evidence="1" id="KW-0472">Membrane</keyword>
<reference evidence="2 3" key="1">
    <citation type="submission" date="2021-03" db="EMBL/GenBank/DDBJ databases">
        <authorList>
            <person name="Kim M.K."/>
        </authorList>
    </citation>
    <scope>NUCLEOTIDE SEQUENCE [LARGE SCALE GENOMIC DNA]</scope>
    <source>
        <strain evidence="2 3">BT507</strain>
    </source>
</reference>
<evidence type="ECO:0000256" key="1">
    <source>
        <dbReference type="SAM" id="Phobius"/>
    </source>
</evidence>